<protein>
    <recommendedName>
        <fullName evidence="3">Uroporphyrinogen decarboxylase (URO-D)</fullName>
    </recommendedName>
</protein>
<reference evidence="2" key="1">
    <citation type="submission" date="2016-11" db="EMBL/GenBank/DDBJ databases">
        <authorList>
            <person name="Varghese N."/>
            <person name="Submissions S."/>
        </authorList>
    </citation>
    <scope>NUCLEOTIDE SEQUENCE [LARGE SCALE GENOMIC DNA]</scope>
    <source>
        <strain evidence="2">DSM 18802</strain>
    </source>
</reference>
<dbReference type="OrthoDB" id="9813603at2"/>
<dbReference type="STRING" id="447595.SAMN05660826_01451"/>
<sequence length="453" mass="52841">MENAKVLQQERICIYRDLYDDKVPKRVPVNINLPFEVIAQFGGLDLRQAHWNPAMLEEAVDKVCELVYSDVCVFMGSFRYPSFYHILKSQSFKMASNGYIQHPEVSGMDPEDYDYLIKNPFDCIIERIIPRLYKAFNPGEPIVFALNFAKSLLAYKEDFSISAEIRKKMIDKYGYYPEGLFSENCGFTETPFDFLADQLRGFKGISRDIRKMPGKVVAACEALYPLVFKKGIPKKITKYSQVFLPLHMPPFLREEDFAKLYWPTFKRMLDEYASMGIRCTIFCEHDWMRYLDYLYELPTDTTLWFEYGNPKLIKDKLGKKHIITGLYPIMNLKTKTKKECVDEAKKYVDVLAPGGKYIFNFDKNPLLLSDIKIENLCAVAETVRDYAVYSNPGEISGMVFKKEDYKAIPLSNFESKYYTGSTGYENTRLSDFAREKLDRLDKEMFDYLMFLLL</sequence>
<dbReference type="SUPFAM" id="SSF51726">
    <property type="entry name" value="UROD/MetE-like"/>
    <property type="match status" value="1"/>
</dbReference>
<keyword evidence="2" id="KW-1185">Reference proteome</keyword>
<evidence type="ECO:0008006" key="3">
    <source>
        <dbReference type="Google" id="ProtNLM"/>
    </source>
</evidence>
<dbReference type="Gene3D" id="3.20.20.210">
    <property type="match status" value="1"/>
</dbReference>
<gene>
    <name evidence="1" type="ORF">SAMN05660826_01451</name>
</gene>
<proteinExistence type="predicted"/>
<dbReference type="RefSeq" id="WP_073256815.1">
    <property type="nucleotide sequence ID" value="NZ_FRCR01000008.1"/>
</dbReference>
<dbReference type="EMBL" id="FRCR01000008">
    <property type="protein sequence ID" value="SHM61219.1"/>
    <property type="molecule type" value="Genomic_DNA"/>
</dbReference>
<dbReference type="Proteomes" id="UP000184375">
    <property type="component" value="Unassembled WGS sequence"/>
</dbReference>
<name>A0A1M7K7D9_9FIRM</name>
<dbReference type="InterPro" id="IPR038071">
    <property type="entry name" value="UROD/MetE-like_sf"/>
</dbReference>
<dbReference type="AlphaFoldDB" id="A0A1M7K7D9"/>
<accession>A0A1M7K7D9</accession>
<organism evidence="1 2">
    <name type="scientific">Caldanaerovirga acetigignens</name>
    <dbReference type="NCBI Taxonomy" id="447595"/>
    <lineage>
        <taxon>Bacteria</taxon>
        <taxon>Bacillati</taxon>
        <taxon>Bacillota</taxon>
        <taxon>Clostridia</taxon>
        <taxon>Thermosediminibacterales</taxon>
        <taxon>Thermosediminibacteraceae</taxon>
        <taxon>Caldanaerovirga</taxon>
    </lineage>
</organism>
<evidence type="ECO:0000313" key="2">
    <source>
        <dbReference type="Proteomes" id="UP000184375"/>
    </source>
</evidence>
<evidence type="ECO:0000313" key="1">
    <source>
        <dbReference type="EMBL" id="SHM61219.1"/>
    </source>
</evidence>